<evidence type="ECO:0000313" key="2">
    <source>
        <dbReference type="Proteomes" id="UP001152795"/>
    </source>
</evidence>
<sequence length="138" mass="16296">MEFYDDSPVRLNGIRRIDFDYVEQPPDPNEPKADKYGFTGGVTKTVEESSLPVDVLREREQKWLKMIRDWDTWMTKKFPKVPKAMMFETNDKLRNLPLEMMQEDRLIPAILDLELSVKQIEKEHKSRVEAEAKAIVVR</sequence>
<dbReference type="AlphaFoldDB" id="A0A7D9EHM1"/>
<proteinExistence type="predicted"/>
<organism evidence="1 2">
    <name type="scientific">Paramuricea clavata</name>
    <name type="common">Red gorgonian</name>
    <name type="synonym">Violescent sea-whip</name>
    <dbReference type="NCBI Taxonomy" id="317549"/>
    <lineage>
        <taxon>Eukaryota</taxon>
        <taxon>Metazoa</taxon>
        <taxon>Cnidaria</taxon>
        <taxon>Anthozoa</taxon>
        <taxon>Octocorallia</taxon>
        <taxon>Malacalcyonacea</taxon>
        <taxon>Plexauridae</taxon>
        <taxon>Paramuricea</taxon>
    </lineage>
</organism>
<name>A0A7D9EHM1_PARCT</name>
<dbReference type="OrthoDB" id="159449at2759"/>
<accession>A0A7D9EHM1</accession>
<gene>
    <name evidence="1" type="ORF">PACLA_8A014783</name>
</gene>
<dbReference type="EMBL" id="CACRXK020006381">
    <property type="protein sequence ID" value="CAB4009221.1"/>
    <property type="molecule type" value="Genomic_DNA"/>
</dbReference>
<keyword evidence="2" id="KW-1185">Reference proteome</keyword>
<reference evidence="1" key="1">
    <citation type="submission" date="2020-04" db="EMBL/GenBank/DDBJ databases">
        <authorList>
            <person name="Alioto T."/>
            <person name="Alioto T."/>
            <person name="Gomez Garrido J."/>
        </authorList>
    </citation>
    <scope>NUCLEOTIDE SEQUENCE</scope>
    <source>
        <strain evidence="1">A484AB</strain>
    </source>
</reference>
<dbReference type="Proteomes" id="UP001152795">
    <property type="component" value="Unassembled WGS sequence"/>
</dbReference>
<comment type="caution">
    <text evidence="1">The sequence shown here is derived from an EMBL/GenBank/DDBJ whole genome shotgun (WGS) entry which is preliminary data.</text>
</comment>
<evidence type="ECO:0000313" key="1">
    <source>
        <dbReference type="EMBL" id="CAB4009221.1"/>
    </source>
</evidence>
<protein>
    <submittedName>
        <fullName evidence="1">Uncharacterized protein</fullName>
    </submittedName>
</protein>